<dbReference type="GeneID" id="28999156"/>
<dbReference type="Proteomes" id="UP000077315">
    <property type="component" value="Unassembled WGS sequence"/>
</dbReference>
<accession>A0A162Y154</accession>
<protein>
    <submittedName>
        <fullName evidence="1">Uncharacterized protein</fullName>
    </submittedName>
</protein>
<dbReference type="VEuPathDB" id="FungiDB:PHYBLDRAFT_180006"/>
<proteinExistence type="predicted"/>
<dbReference type="RefSeq" id="XP_018295855.1">
    <property type="nucleotide sequence ID" value="XM_018438250.1"/>
</dbReference>
<dbReference type="InParanoid" id="A0A162Y154"/>
<sequence>MLSRIITGFRNISTNQRTTATTTSRLAPLEDSPKDARRIYTQAKPLNRKQSSAYSSNGLSVNPADDFVQRDLVSKKKWRLFINYLYCHTFV</sequence>
<dbReference type="AlphaFoldDB" id="A0A162Y154"/>
<organism evidence="1 2">
    <name type="scientific">Phycomyces blakesleeanus (strain ATCC 8743b / DSM 1359 / FGSC 10004 / NBRC 33097 / NRRL 1555)</name>
    <dbReference type="NCBI Taxonomy" id="763407"/>
    <lineage>
        <taxon>Eukaryota</taxon>
        <taxon>Fungi</taxon>
        <taxon>Fungi incertae sedis</taxon>
        <taxon>Mucoromycota</taxon>
        <taxon>Mucoromycotina</taxon>
        <taxon>Mucoromycetes</taxon>
        <taxon>Mucorales</taxon>
        <taxon>Phycomycetaceae</taxon>
        <taxon>Phycomyces</taxon>
    </lineage>
</organism>
<dbReference type="EMBL" id="KV440974">
    <property type="protein sequence ID" value="OAD77815.1"/>
    <property type="molecule type" value="Genomic_DNA"/>
</dbReference>
<name>A0A162Y154_PHYB8</name>
<reference evidence="2" key="1">
    <citation type="submission" date="2015-06" db="EMBL/GenBank/DDBJ databases">
        <title>Expansion of signal transduction pathways in fungi by whole-genome duplication.</title>
        <authorList>
            <consortium name="DOE Joint Genome Institute"/>
            <person name="Corrochano L.M."/>
            <person name="Kuo A."/>
            <person name="Marcet-Houben M."/>
            <person name="Polaino S."/>
            <person name="Salamov A."/>
            <person name="Villalobos J.M."/>
            <person name="Alvarez M.I."/>
            <person name="Avalos J."/>
            <person name="Benito E.P."/>
            <person name="Benoit I."/>
            <person name="Burger G."/>
            <person name="Camino L.P."/>
            <person name="Canovas D."/>
            <person name="Cerda-Olmedo E."/>
            <person name="Cheng J.-F."/>
            <person name="Dominguez A."/>
            <person name="Elias M."/>
            <person name="Eslava A.P."/>
            <person name="Glaser F."/>
            <person name="Grimwood J."/>
            <person name="Gutierrez G."/>
            <person name="Heitman J."/>
            <person name="Henrissat B."/>
            <person name="Iturriaga E.A."/>
            <person name="Lang B.F."/>
            <person name="Lavin J.L."/>
            <person name="Lee S."/>
            <person name="Li W."/>
            <person name="Lindquist E."/>
            <person name="Lopez-Garcia S."/>
            <person name="Luque E.M."/>
            <person name="Marcos A.T."/>
            <person name="Martin J."/>
            <person name="McCluskey K."/>
            <person name="Medina H.R."/>
            <person name="Miralles-Duran A."/>
            <person name="Miyazaki A."/>
            <person name="Munoz-Torres E."/>
            <person name="Oguiza J.A."/>
            <person name="Ohm R."/>
            <person name="Olmedo M."/>
            <person name="Orejas M."/>
            <person name="Ortiz-Castellanos L."/>
            <person name="Pisabarro A.G."/>
            <person name="Rodriguez-Romero J."/>
            <person name="Ruiz-Herrera J."/>
            <person name="Ruiz-Vazquez R."/>
            <person name="Sanz C."/>
            <person name="Schackwitz W."/>
            <person name="Schmutz J."/>
            <person name="Shahriari M."/>
            <person name="Shelest E."/>
            <person name="Silva-Franco F."/>
            <person name="Soanes D."/>
            <person name="Syed K."/>
            <person name="Tagua V.G."/>
            <person name="Talbot N.J."/>
            <person name="Thon M."/>
            <person name="De vries R.P."/>
            <person name="Wiebenga A."/>
            <person name="Yadav J.S."/>
            <person name="Braun E.L."/>
            <person name="Baker S."/>
            <person name="Garre V."/>
            <person name="Horwitz B."/>
            <person name="Torres-Martinez S."/>
            <person name="Idnurm A."/>
            <person name="Herrera-Estrella A."/>
            <person name="Gabaldon T."/>
            <person name="Grigoriev I.V."/>
        </authorList>
    </citation>
    <scope>NUCLEOTIDE SEQUENCE [LARGE SCALE GENOMIC DNA]</scope>
    <source>
        <strain evidence="2">NRRL 1555(-)</strain>
    </source>
</reference>
<evidence type="ECO:0000313" key="1">
    <source>
        <dbReference type="EMBL" id="OAD77815.1"/>
    </source>
</evidence>
<evidence type="ECO:0000313" key="2">
    <source>
        <dbReference type="Proteomes" id="UP000077315"/>
    </source>
</evidence>
<keyword evidence="2" id="KW-1185">Reference proteome</keyword>
<gene>
    <name evidence="1" type="ORF">PHYBLDRAFT_180006</name>
</gene>